<dbReference type="Proteomes" id="UP001054857">
    <property type="component" value="Unassembled WGS sequence"/>
</dbReference>
<dbReference type="PANTHER" id="PTHR31600">
    <property type="entry name" value="TINY MACROCYSTS PROTEIN B-RELATED"/>
    <property type="match status" value="1"/>
</dbReference>
<sequence>LKTELRYFQSEYDALMYGGVPITQNSVFDRPVPASTFASTAFANAFFRTKRCFQYDQSGCLQPGDTYYEVTHNGLDAMVRRMLLEMTLLSQDEDEDVTYNSTRYMYMYAVGGKDLYDGLQQAAQLFADYSISRYNQ</sequence>
<keyword evidence="2" id="KW-1185">Reference proteome</keyword>
<dbReference type="InterPro" id="IPR052994">
    <property type="entry name" value="Tiny_macrocysts_regulators"/>
</dbReference>
<feature type="non-terminal residue" evidence="1">
    <location>
        <position position="136"/>
    </location>
</feature>
<organism evidence="1 2">
    <name type="scientific">Astrephomene gubernaculifera</name>
    <dbReference type="NCBI Taxonomy" id="47775"/>
    <lineage>
        <taxon>Eukaryota</taxon>
        <taxon>Viridiplantae</taxon>
        <taxon>Chlorophyta</taxon>
        <taxon>core chlorophytes</taxon>
        <taxon>Chlorophyceae</taxon>
        <taxon>CS clade</taxon>
        <taxon>Chlamydomonadales</taxon>
        <taxon>Astrephomenaceae</taxon>
        <taxon>Astrephomene</taxon>
    </lineage>
</organism>
<evidence type="ECO:0000313" key="2">
    <source>
        <dbReference type="Proteomes" id="UP001054857"/>
    </source>
</evidence>
<dbReference type="PANTHER" id="PTHR31600:SF2">
    <property type="entry name" value="GAMETE ENRICHED GENE 10 PROTEIN-RELATED"/>
    <property type="match status" value="1"/>
</dbReference>
<name>A0AAD3DW65_9CHLO</name>
<comment type="caution">
    <text evidence="1">The sequence shown here is derived from an EMBL/GenBank/DDBJ whole genome shotgun (WGS) entry which is preliminary data.</text>
</comment>
<reference evidence="1 2" key="1">
    <citation type="journal article" date="2021" name="Sci. Rep.">
        <title>Genome sequencing of the multicellular alga Astrephomene provides insights into convergent evolution of germ-soma differentiation.</title>
        <authorList>
            <person name="Yamashita S."/>
            <person name="Yamamoto K."/>
            <person name="Matsuzaki R."/>
            <person name="Suzuki S."/>
            <person name="Yamaguchi H."/>
            <person name="Hirooka S."/>
            <person name="Minakuchi Y."/>
            <person name="Miyagishima S."/>
            <person name="Kawachi M."/>
            <person name="Toyoda A."/>
            <person name="Nozaki H."/>
        </authorList>
    </citation>
    <scope>NUCLEOTIDE SEQUENCE [LARGE SCALE GENOMIC DNA]</scope>
    <source>
        <strain evidence="1 2">NIES-4017</strain>
    </source>
</reference>
<accession>A0AAD3DW65</accession>
<gene>
    <name evidence="1" type="ORF">Agub_g11131</name>
</gene>
<proteinExistence type="predicted"/>
<evidence type="ECO:0000313" key="1">
    <source>
        <dbReference type="EMBL" id="GFR49215.1"/>
    </source>
</evidence>
<feature type="non-terminal residue" evidence="1">
    <location>
        <position position="1"/>
    </location>
</feature>
<dbReference type="AlphaFoldDB" id="A0AAD3DW65"/>
<protein>
    <submittedName>
        <fullName evidence="1">Uncharacterized protein</fullName>
    </submittedName>
</protein>
<dbReference type="EMBL" id="BMAR01000028">
    <property type="protein sequence ID" value="GFR49215.1"/>
    <property type="molecule type" value="Genomic_DNA"/>
</dbReference>